<dbReference type="PANTHER" id="PTHR43267:SF1">
    <property type="entry name" value="TRNA THREONYLCARBAMOYLADENOSINE DEHYDRATASE"/>
    <property type="match status" value="1"/>
</dbReference>
<name>A0A1T2KTS2_9GAMM</name>
<feature type="domain" description="THIF-type NAD/FAD binding fold" evidence="1">
    <location>
        <begin position="200"/>
        <end position="324"/>
    </location>
</feature>
<dbReference type="PANTHER" id="PTHR43267">
    <property type="entry name" value="TRNA THREONYLCARBAMOYLADENOSINE DEHYDRATASE"/>
    <property type="match status" value="1"/>
</dbReference>
<accession>A0A1T2KTS2</accession>
<dbReference type="GO" id="GO:0008641">
    <property type="term" value="F:ubiquitin-like modifier activating enzyme activity"/>
    <property type="evidence" value="ECO:0007669"/>
    <property type="project" value="InterPro"/>
</dbReference>
<evidence type="ECO:0000313" key="2">
    <source>
        <dbReference type="EMBL" id="OOZ36245.1"/>
    </source>
</evidence>
<dbReference type="SUPFAM" id="SSF69572">
    <property type="entry name" value="Activating enzymes of the ubiquitin-like proteins"/>
    <property type="match status" value="1"/>
</dbReference>
<dbReference type="Gene3D" id="3.40.140.10">
    <property type="entry name" value="Cytidine Deaminase, domain 2"/>
    <property type="match status" value="1"/>
</dbReference>
<proteinExistence type="predicted"/>
<comment type="caution">
    <text evidence="2">The sequence shown here is derived from an EMBL/GenBank/DDBJ whole genome shotgun (WGS) entry which is preliminary data.</text>
</comment>
<reference evidence="2 3" key="1">
    <citation type="submission" date="2016-11" db="EMBL/GenBank/DDBJ databases">
        <title>Mixed transmission modes and dynamic genome evolution in an obligate animal-bacterial symbiosis.</title>
        <authorList>
            <person name="Russell S.L."/>
            <person name="Corbett-Detig R.B."/>
            <person name="Cavanaugh C.M."/>
        </authorList>
    </citation>
    <scope>NUCLEOTIDE SEQUENCE [LARGE SCALE GENOMIC DNA]</scope>
    <source>
        <strain evidence="2">Se-Cadez</strain>
    </source>
</reference>
<dbReference type="AlphaFoldDB" id="A0A1T2KTS2"/>
<evidence type="ECO:0000259" key="1">
    <source>
        <dbReference type="Pfam" id="PF00899"/>
    </source>
</evidence>
<dbReference type="SUPFAM" id="SSF102712">
    <property type="entry name" value="JAB1/MPN domain"/>
    <property type="match status" value="1"/>
</dbReference>
<sequence length="557" mass="61116">MFASMQTPPAFEEEVWIGGAVLNQINDNRFDLNDWLSFGDVANNPEVAPAILLSKPFGFEYPKSVAGLVCQLKKADVSQNSLIALLSVAAETKDAEKPMHVVVGTPMRGIAGQGEERRQHLAIWEIEPLAVQRLALVTKALNLCEKWGDGEGKKEIFKLTDEIIEAAKAWTKEARIGWCRIMENRPEVTQRRDGESPLHAFRGKKVALLGCGAIGGCVAEHLARTGVEHITLMDNGQVHPGILVRQNFRNEDIGAWKADALKDRLLAINPALNCEASKENVYQDLLANTEWIEQFDIVIDATASLRVRTKLEELKQGSAITAMAASLMVSSRAEHAAMAASPPEYTGATLDTLRKLGLSVMNRDHLSVYKNAFWATESDRQLFQPEPGCSDPTFVGSSADVGVLAGKMLNKLAELLSSSGEEAYGVLFSRDSTENYDYLFAYQPDILIQTGNGVDVRLTQHAWRDIKGWINSGARERGPLVETGGLLFGEFNDVVNVLWVNEVIGPPSDSEFSEAEFVCGTSGSQEINQEKKKRTGNSVKFIGTWHSHPISPGQPSQ</sequence>
<dbReference type="InterPro" id="IPR045886">
    <property type="entry name" value="ThiF/MoeB/HesA"/>
</dbReference>
<gene>
    <name evidence="2" type="ORF">BOW51_08180</name>
</gene>
<dbReference type="CDD" id="cd01483">
    <property type="entry name" value="E1_enzyme_family"/>
    <property type="match status" value="1"/>
</dbReference>
<evidence type="ECO:0000313" key="3">
    <source>
        <dbReference type="Proteomes" id="UP000190896"/>
    </source>
</evidence>
<keyword evidence="3" id="KW-1185">Reference proteome</keyword>
<dbReference type="EMBL" id="MPRJ01000048">
    <property type="protein sequence ID" value="OOZ36245.1"/>
    <property type="molecule type" value="Genomic_DNA"/>
</dbReference>
<dbReference type="Proteomes" id="UP000190896">
    <property type="component" value="Unassembled WGS sequence"/>
</dbReference>
<dbReference type="InterPro" id="IPR035985">
    <property type="entry name" value="Ubiquitin-activating_enz"/>
</dbReference>
<protein>
    <recommendedName>
        <fullName evidence="1">THIF-type NAD/FAD binding fold domain-containing protein</fullName>
    </recommendedName>
</protein>
<dbReference type="Pfam" id="PF00899">
    <property type="entry name" value="ThiF"/>
    <property type="match status" value="1"/>
</dbReference>
<dbReference type="GO" id="GO:0061503">
    <property type="term" value="F:tRNA threonylcarbamoyladenosine dehydratase"/>
    <property type="evidence" value="ECO:0007669"/>
    <property type="project" value="TreeGrafter"/>
</dbReference>
<dbReference type="InterPro" id="IPR000594">
    <property type="entry name" value="ThiF_NAD_FAD-bd"/>
</dbReference>
<organism evidence="2 3">
    <name type="scientific">Solemya velesiana gill symbiont</name>
    <dbReference type="NCBI Taxonomy" id="1918948"/>
    <lineage>
        <taxon>Bacteria</taxon>
        <taxon>Pseudomonadati</taxon>
        <taxon>Pseudomonadota</taxon>
        <taxon>Gammaproteobacteria</taxon>
        <taxon>sulfur-oxidizing symbionts</taxon>
    </lineage>
</organism>
<dbReference type="GO" id="GO:0061504">
    <property type="term" value="P:cyclic threonylcarbamoyladenosine biosynthetic process"/>
    <property type="evidence" value="ECO:0007669"/>
    <property type="project" value="TreeGrafter"/>
</dbReference>
<dbReference type="Gene3D" id="3.40.50.720">
    <property type="entry name" value="NAD(P)-binding Rossmann-like Domain"/>
    <property type="match status" value="1"/>
</dbReference>